<evidence type="ECO:0000313" key="3">
    <source>
        <dbReference type="Proteomes" id="UP000188235"/>
    </source>
</evidence>
<dbReference type="EMBL" id="CP019607">
    <property type="protein sequence ID" value="AQP52243.1"/>
    <property type="molecule type" value="Genomic_DNA"/>
</dbReference>
<gene>
    <name evidence="2" type="ORF">BW733_16865</name>
</gene>
<evidence type="ECO:0000256" key="1">
    <source>
        <dbReference type="SAM" id="SignalP"/>
    </source>
</evidence>
<feature type="signal peptide" evidence="1">
    <location>
        <begin position="1"/>
        <end position="25"/>
    </location>
</feature>
<keyword evidence="1" id="KW-0732">Signal</keyword>
<feature type="chain" id="PRO_5039673379" evidence="1">
    <location>
        <begin position="26"/>
        <end position="142"/>
    </location>
</feature>
<protein>
    <submittedName>
        <fullName evidence="2">Uncharacterized protein</fullName>
    </submittedName>
</protein>
<proteinExistence type="predicted"/>
<evidence type="ECO:0000313" key="2">
    <source>
        <dbReference type="EMBL" id="AQP52243.1"/>
    </source>
</evidence>
<name>A0A1Q2D1Q5_9ACTN</name>
<dbReference type="AlphaFoldDB" id="A0A1Q2D1Q5"/>
<reference evidence="2 3" key="1">
    <citation type="journal article" date="2008" name="Int. J. Syst. Evol. Microbiol.">
        <title>Tessaracoccus flavescens sp. nov., isolated from marine sediment.</title>
        <authorList>
            <person name="Lee D.W."/>
            <person name="Lee S.D."/>
        </authorList>
    </citation>
    <scope>NUCLEOTIDE SEQUENCE [LARGE SCALE GENOMIC DNA]</scope>
    <source>
        <strain evidence="2 3">SST-39T</strain>
    </source>
</reference>
<organism evidence="2 3">
    <name type="scientific">Tessaracoccus flavescens</name>
    <dbReference type="NCBI Taxonomy" id="399497"/>
    <lineage>
        <taxon>Bacteria</taxon>
        <taxon>Bacillati</taxon>
        <taxon>Actinomycetota</taxon>
        <taxon>Actinomycetes</taxon>
        <taxon>Propionibacteriales</taxon>
        <taxon>Propionibacteriaceae</taxon>
        <taxon>Tessaracoccus</taxon>
    </lineage>
</organism>
<accession>A0A1Q2D1Q5</accession>
<dbReference type="KEGG" id="tfa:BW733_16865"/>
<sequence length="142" mass="14337">MAKRTRAVGIFAGAALIASIAVAGAAPQQAAAAAPPIQTTSSGAPATVPALASWTAGTGSFQYTEFTTRTLASAAQQLIVVYLAAGLGGHVLDVGTVGLPTFVPARHASILDRLRVDVAHFDEQLGPQLDHIEPGGRGEVLG</sequence>
<dbReference type="STRING" id="399497.BW733_16865"/>
<keyword evidence="3" id="KW-1185">Reference proteome</keyword>
<dbReference type="Proteomes" id="UP000188235">
    <property type="component" value="Chromosome"/>
</dbReference>